<organism evidence="2 3">
    <name type="scientific">Anas platyrhynchos</name>
    <name type="common">Mallard</name>
    <name type="synonym">Anas boschas</name>
    <dbReference type="NCBI Taxonomy" id="8839"/>
    <lineage>
        <taxon>Eukaryota</taxon>
        <taxon>Metazoa</taxon>
        <taxon>Chordata</taxon>
        <taxon>Craniata</taxon>
        <taxon>Vertebrata</taxon>
        <taxon>Euteleostomi</taxon>
        <taxon>Archelosauria</taxon>
        <taxon>Archosauria</taxon>
        <taxon>Dinosauria</taxon>
        <taxon>Saurischia</taxon>
        <taxon>Theropoda</taxon>
        <taxon>Coelurosauria</taxon>
        <taxon>Aves</taxon>
        <taxon>Neognathae</taxon>
        <taxon>Galloanserae</taxon>
        <taxon>Anseriformes</taxon>
        <taxon>Anatidae</taxon>
        <taxon>Anatinae</taxon>
        <taxon>Anas</taxon>
    </lineage>
</organism>
<evidence type="ECO:0000313" key="3">
    <source>
        <dbReference type="Proteomes" id="UP000296049"/>
    </source>
</evidence>
<feature type="compositionally biased region" description="Basic residues" evidence="1">
    <location>
        <begin position="270"/>
        <end position="295"/>
    </location>
</feature>
<dbReference type="EMBL" id="KB744567">
    <property type="protein sequence ID" value="EOA94810.1"/>
    <property type="molecule type" value="Genomic_DNA"/>
</dbReference>
<protein>
    <submittedName>
        <fullName evidence="2">Uncharacterized protein</fullName>
    </submittedName>
</protein>
<keyword evidence="3" id="KW-1185">Reference proteome</keyword>
<proteinExistence type="predicted"/>
<dbReference type="Proteomes" id="UP000296049">
    <property type="component" value="Unassembled WGS sequence"/>
</dbReference>
<gene>
    <name evidence="2" type="ORF">Anapl_15664</name>
</gene>
<accession>R0JC38</accession>
<evidence type="ECO:0000313" key="2">
    <source>
        <dbReference type="EMBL" id="EOA94810.1"/>
    </source>
</evidence>
<sequence>MTLESSTWAFAWGSLPSRGSGRHAGSTYSQKFSLAPAATFTAHLPRNGVVGFSGNTLYESIPVLWGSVDGSWGQAHPARHLHKVFPTALTALPKPGRVLPRHIPITASLVCCCSLRSQLLVLRSPCATQEPFTGPARKIITQAHVVRGREYGVSRGMLSVLSASPPGWALSSSRAGEVVLIQELIAFRQAPKTRTIWLCSCTFLQVQGSGCPHRARFVPKNSGTVQSYARDGTKHAIKAGKPSREPNIECQHEVLPKLSDQARQTSNQKYKSKPRHIQSLRKQQSRAKRGRRKAGKGSQELPSMHQNMLVLMSLTPKGCLLRIMPSKIHDSHCKGRIRLCHKCSIEGRKNKGKATSRWKPDGQASAASSTWAEVFFWGPTASLAALSRAAQTQFMMQTASTLLLEACGMSCPLRSDSSSPGNTEQHSLQMLNVIRFKEWIINIERCDCSQAGWLISY</sequence>
<name>R0JC38_ANAPL</name>
<dbReference type="AlphaFoldDB" id="R0JC38"/>
<feature type="region of interest" description="Disordered" evidence="1">
    <location>
        <begin position="255"/>
        <end position="304"/>
    </location>
</feature>
<reference evidence="3" key="1">
    <citation type="journal article" date="2013" name="Nat. Genet.">
        <title>The duck genome and transcriptome provide insight into an avian influenza virus reservoir species.</title>
        <authorList>
            <person name="Huang Y."/>
            <person name="Li Y."/>
            <person name="Burt D.W."/>
            <person name="Chen H."/>
            <person name="Zhang Y."/>
            <person name="Qian W."/>
            <person name="Kim H."/>
            <person name="Gan S."/>
            <person name="Zhao Y."/>
            <person name="Li J."/>
            <person name="Yi K."/>
            <person name="Feng H."/>
            <person name="Zhu P."/>
            <person name="Li B."/>
            <person name="Liu Q."/>
            <person name="Fairley S."/>
            <person name="Magor K.E."/>
            <person name="Du Z."/>
            <person name="Hu X."/>
            <person name="Goodman L."/>
            <person name="Tafer H."/>
            <person name="Vignal A."/>
            <person name="Lee T."/>
            <person name="Kim K.W."/>
            <person name="Sheng Z."/>
            <person name="An Y."/>
            <person name="Searle S."/>
            <person name="Herrero J."/>
            <person name="Groenen M.A."/>
            <person name="Crooijmans R.P."/>
            <person name="Faraut T."/>
            <person name="Cai Q."/>
            <person name="Webster R.G."/>
            <person name="Aldridge J.R."/>
            <person name="Warren W.C."/>
            <person name="Bartschat S."/>
            <person name="Kehr S."/>
            <person name="Marz M."/>
            <person name="Stadler P.F."/>
            <person name="Smith J."/>
            <person name="Kraus R.H."/>
            <person name="Zhao Y."/>
            <person name="Ren L."/>
            <person name="Fei J."/>
            <person name="Morisson M."/>
            <person name="Kaiser P."/>
            <person name="Griffin D.K."/>
            <person name="Rao M."/>
            <person name="Pitel F."/>
            <person name="Wang J."/>
            <person name="Li N."/>
        </authorList>
    </citation>
    <scope>NUCLEOTIDE SEQUENCE [LARGE SCALE GENOMIC DNA]</scope>
</reference>
<evidence type="ECO:0000256" key="1">
    <source>
        <dbReference type="SAM" id="MobiDB-lite"/>
    </source>
</evidence>